<evidence type="ECO:0000313" key="2">
    <source>
        <dbReference type="Proteomes" id="UP000682111"/>
    </source>
</evidence>
<protein>
    <recommendedName>
        <fullName evidence="3">DUF3679 domain-containing protein</fullName>
    </recommendedName>
</protein>
<evidence type="ECO:0008006" key="3">
    <source>
        <dbReference type="Google" id="ProtNLM"/>
    </source>
</evidence>
<gene>
    <name evidence="1" type="primary">yqxA</name>
    <name evidence="1" type="ORF">J27TS8_03920</name>
</gene>
<keyword evidence="2" id="KW-1185">Reference proteome</keyword>
<proteinExistence type="predicted"/>
<name>A0A919WEN0_9BACI</name>
<dbReference type="InterPro" id="IPR020534">
    <property type="entry name" value="Uncharacterised_YqxA"/>
</dbReference>
<dbReference type="Proteomes" id="UP000682111">
    <property type="component" value="Unassembled WGS sequence"/>
</dbReference>
<reference evidence="1" key="1">
    <citation type="submission" date="2021-03" db="EMBL/GenBank/DDBJ databases">
        <title>Antimicrobial resistance genes in bacteria isolated from Japanese honey, and their potential for conferring macrolide and lincosamide resistance in the American foulbrood pathogen Paenibacillus larvae.</title>
        <authorList>
            <person name="Okamoto M."/>
            <person name="Kumagai M."/>
            <person name="Kanamori H."/>
            <person name="Takamatsu D."/>
        </authorList>
    </citation>
    <scope>NUCLEOTIDE SEQUENCE</scope>
    <source>
        <strain evidence="1">J27TS8</strain>
    </source>
</reference>
<dbReference type="OrthoDB" id="2941402at2"/>
<organism evidence="1 2">
    <name type="scientific">Robertmurraya siralis</name>
    <dbReference type="NCBI Taxonomy" id="77777"/>
    <lineage>
        <taxon>Bacteria</taxon>
        <taxon>Bacillati</taxon>
        <taxon>Bacillota</taxon>
        <taxon>Bacilli</taxon>
        <taxon>Bacillales</taxon>
        <taxon>Bacillaceae</taxon>
        <taxon>Robertmurraya</taxon>
    </lineage>
</organism>
<dbReference type="RefSeq" id="WP_137743856.1">
    <property type="nucleotide sequence ID" value="NZ_SWLZ01000009.1"/>
</dbReference>
<comment type="caution">
    <text evidence="1">The sequence shown here is derived from an EMBL/GenBank/DDBJ whole genome shotgun (WGS) entry which is preliminary data.</text>
</comment>
<dbReference type="AlphaFoldDB" id="A0A919WEN0"/>
<evidence type="ECO:0000313" key="1">
    <source>
        <dbReference type="EMBL" id="GIN60399.1"/>
    </source>
</evidence>
<dbReference type="EMBL" id="BORC01000001">
    <property type="protein sequence ID" value="GIN60399.1"/>
    <property type="molecule type" value="Genomic_DNA"/>
</dbReference>
<accession>A0A919WEN0</accession>
<sequence length="112" mass="12654">MKLFFLKFVFVLALMFVSVLFGMQQANEGIDRMKGFEDHNFKEALHVTENEGGEVELAVLGNDISSHDIQEKKAKLEKMKAYNFFSSIGKKLAEGVSSFANKAIELITELFQ</sequence>
<dbReference type="Pfam" id="PF12438">
    <property type="entry name" value="DUF3679"/>
    <property type="match status" value="1"/>
</dbReference>